<keyword evidence="2" id="KW-1185">Reference proteome</keyword>
<gene>
    <name evidence="1" type="ORF">CVIRNUC_005955</name>
</gene>
<proteinExistence type="predicted"/>
<comment type="caution">
    <text evidence="1">The sequence shown here is derived from an EMBL/GenBank/DDBJ whole genome shotgun (WGS) entry which is preliminary data.</text>
</comment>
<organism evidence="1 2">
    <name type="scientific">Coccomyxa viridis</name>
    <dbReference type="NCBI Taxonomy" id="1274662"/>
    <lineage>
        <taxon>Eukaryota</taxon>
        <taxon>Viridiplantae</taxon>
        <taxon>Chlorophyta</taxon>
        <taxon>core chlorophytes</taxon>
        <taxon>Trebouxiophyceae</taxon>
        <taxon>Trebouxiophyceae incertae sedis</taxon>
        <taxon>Coccomyxaceae</taxon>
        <taxon>Coccomyxa</taxon>
    </lineage>
</organism>
<name>A0AAV1I8Y6_9CHLO</name>
<dbReference type="EMBL" id="CAUYUE010000007">
    <property type="protein sequence ID" value="CAK0782760.1"/>
    <property type="molecule type" value="Genomic_DNA"/>
</dbReference>
<reference evidence="1 2" key="1">
    <citation type="submission" date="2023-10" db="EMBL/GenBank/DDBJ databases">
        <authorList>
            <person name="Maclean D."/>
            <person name="Macfadyen A."/>
        </authorList>
    </citation>
    <scope>NUCLEOTIDE SEQUENCE [LARGE SCALE GENOMIC DNA]</scope>
</reference>
<evidence type="ECO:0000313" key="2">
    <source>
        <dbReference type="Proteomes" id="UP001314263"/>
    </source>
</evidence>
<dbReference type="Proteomes" id="UP001314263">
    <property type="component" value="Unassembled WGS sequence"/>
</dbReference>
<sequence length="152" mass="17208">MYFLQPDITHGRPNWTVSTALDWIMSWTTVELLLGHQFRAAFVLKVHHAVSAASASVHHIYVRGSKCRVAYRLMIASPICRQKIQNTETVRQILSPDVVRHLSMSIMQFCKASLINTMRCACILQSKGQILPQAQFPAEAVLRAFARSLYIP</sequence>
<accession>A0AAV1I8Y6</accession>
<dbReference type="AlphaFoldDB" id="A0AAV1I8Y6"/>
<protein>
    <submittedName>
        <fullName evidence="1">Uncharacterized protein</fullName>
    </submittedName>
</protein>
<evidence type="ECO:0000313" key="1">
    <source>
        <dbReference type="EMBL" id="CAK0782760.1"/>
    </source>
</evidence>